<dbReference type="GO" id="GO:0006357">
    <property type="term" value="P:regulation of transcription by RNA polymerase II"/>
    <property type="evidence" value="ECO:0007669"/>
    <property type="project" value="TreeGrafter"/>
</dbReference>
<dbReference type="PANTHER" id="PTHR21689">
    <property type="entry name" value="LIN-9"/>
    <property type="match status" value="1"/>
</dbReference>
<keyword evidence="3" id="KW-0539">Nucleus</keyword>
<dbReference type="AlphaFoldDB" id="A0A815K1Q8"/>
<protein>
    <recommendedName>
        <fullName evidence="5">DIRP domain-containing protein</fullName>
    </recommendedName>
</protein>
<dbReference type="OrthoDB" id="2339771at2759"/>
<dbReference type="GO" id="GO:0017053">
    <property type="term" value="C:transcription repressor complex"/>
    <property type="evidence" value="ECO:0007669"/>
    <property type="project" value="InterPro"/>
</dbReference>
<dbReference type="PANTHER" id="PTHR21689:SF2">
    <property type="entry name" value="PROTEIN LIN-9 HOMOLOG"/>
    <property type="match status" value="1"/>
</dbReference>
<evidence type="ECO:0000259" key="5">
    <source>
        <dbReference type="SMART" id="SM01135"/>
    </source>
</evidence>
<proteinExistence type="inferred from homology"/>
<comment type="subcellular location">
    <subcellularLocation>
        <location evidence="1">Nucleus</location>
    </subcellularLocation>
</comment>
<evidence type="ECO:0000313" key="7">
    <source>
        <dbReference type="EMBL" id="CAF4284089.1"/>
    </source>
</evidence>
<accession>A0A815K1Q8</accession>
<comment type="similarity">
    <text evidence="2">Belongs to the lin-9 family.</text>
</comment>
<evidence type="ECO:0000313" key="8">
    <source>
        <dbReference type="Proteomes" id="UP000663829"/>
    </source>
</evidence>
<evidence type="ECO:0000256" key="2">
    <source>
        <dbReference type="ARBA" id="ARBA00006732"/>
    </source>
</evidence>
<evidence type="ECO:0000256" key="4">
    <source>
        <dbReference type="SAM" id="MobiDB-lite"/>
    </source>
</evidence>
<dbReference type="InterPro" id="IPR045831">
    <property type="entry name" value="LIN9_C"/>
</dbReference>
<dbReference type="SMART" id="SM01135">
    <property type="entry name" value="DIRP"/>
    <property type="match status" value="1"/>
</dbReference>
<name>A0A815K1Q8_9BILA</name>
<feature type="non-terminal residue" evidence="6">
    <location>
        <position position="1"/>
    </location>
</feature>
<feature type="region of interest" description="Disordered" evidence="4">
    <location>
        <begin position="223"/>
        <end position="250"/>
    </location>
</feature>
<feature type="domain" description="DIRP" evidence="5">
    <location>
        <begin position="51"/>
        <end position="158"/>
    </location>
</feature>
<dbReference type="Pfam" id="PF19438">
    <property type="entry name" value="LIN9_C"/>
    <property type="match status" value="1"/>
</dbReference>
<organism evidence="6 8">
    <name type="scientific">Didymodactylos carnosus</name>
    <dbReference type="NCBI Taxonomy" id="1234261"/>
    <lineage>
        <taxon>Eukaryota</taxon>
        <taxon>Metazoa</taxon>
        <taxon>Spiralia</taxon>
        <taxon>Gnathifera</taxon>
        <taxon>Rotifera</taxon>
        <taxon>Eurotatoria</taxon>
        <taxon>Bdelloidea</taxon>
        <taxon>Philodinida</taxon>
        <taxon>Philodinidae</taxon>
        <taxon>Didymodactylos</taxon>
    </lineage>
</organism>
<dbReference type="Proteomes" id="UP000663829">
    <property type="component" value="Unassembled WGS sequence"/>
</dbReference>
<feature type="compositionally biased region" description="Acidic residues" evidence="4">
    <location>
        <begin position="235"/>
        <end position="249"/>
    </location>
</feature>
<keyword evidence="8" id="KW-1185">Reference proteome</keyword>
<dbReference type="GO" id="GO:0006351">
    <property type="term" value="P:DNA-templated transcription"/>
    <property type="evidence" value="ECO:0007669"/>
    <property type="project" value="InterPro"/>
</dbReference>
<dbReference type="EMBL" id="CAJNOQ010016894">
    <property type="protein sequence ID" value="CAF1389335.1"/>
    <property type="molecule type" value="Genomic_DNA"/>
</dbReference>
<evidence type="ECO:0000256" key="3">
    <source>
        <dbReference type="ARBA" id="ARBA00023242"/>
    </source>
</evidence>
<evidence type="ECO:0000313" key="6">
    <source>
        <dbReference type="EMBL" id="CAF1389335.1"/>
    </source>
</evidence>
<dbReference type="InterPro" id="IPR033471">
    <property type="entry name" value="DIRP"/>
</dbReference>
<dbReference type="GO" id="GO:0003677">
    <property type="term" value="F:DNA binding"/>
    <property type="evidence" value="ECO:0007669"/>
    <property type="project" value="TreeGrafter"/>
</dbReference>
<dbReference type="EMBL" id="CAJOBC010082301">
    <property type="protein sequence ID" value="CAF4284089.1"/>
    <property type="molecule type" value="Genomic_DNA"/>
</dbReference>
<dbReference type="Proteomes" id="UP000681722">
    <property type="component" value="Unassembled WGS sequence"/>
</dbReference>
<reference evidence="6" key="1">
    <citation type="submission" date="2021-02" db="EMBL/GenBank/DDBJ databases">
        <authorList>
            <person name="Nowell W R."/>
        </authorList>
    </citation>
    <scope>NUCLEOTIDE SEQUENCE</scope>
</reference>
<evidence type="ECO:0000256" key="1">
    <source>
        <dbReference type="ARBA" id="ARBA00004123"/>
    </source>
</evidence>
<dbReference type="Pfam" id="PF06584">
    <property type="entry name" value="DIRP"/>
    <property type="match status" value="1"/>
</dbReference>
<dbReference type="InterPro" id="IPR010561">
    <property type="entry name" value="LIN-9/ALY1"/>
</dbReference>
<dbReference type="GO" id="GO:0005654">
    <property type="term" value="C:nucleoplasm"/>
    <property type="evidence" value="ECO:0007669"/>
    <property type="project" value="TreeGrafter"/>
</dbReference>
<dbReference type="Gene3D" id="2.30.30.140">
    <property type="match status" value="1"/>
</dbReference>
<gene>
    <name evidence="6" type="ORF">GPM918_LOCUS32719</name>
    <name evidence="7" type="ORF">SRO942_LOCUS33393</name>
</gene>
<dbReference type="GO" id="GO:0051726">
    <property type="term" value="P:regulation of cell cycle"/>
    <property type="evidence" value="ECO:0007669"/>
    <property type="project" value="TreeGrafter"/>
</dbReference>
<comment type="caution">
    <text evidence="6">The sequence shown here is derived from an EMBL/GenBank/DDBJ whole genome shotgun (WGS) entry which is preliminary data.</text>
</comment>
<sequence length="368" mass="42777">IMLKMSTRIVSRKSPPHKLPKFNEQDSGRLDQLQNFLKNAKAHRWLFYEWFYSDIDWCLLVAGNEFEIYLKQCFPNLTTSQLTRRQWNIIRRILGKPRRLSNAFLQGEIDSLHSQRQLIRLLQYQDCLDKIEHDFRDLPKYIAQPLTVGTKVIARLRQPLNGLYSGQIAEINGDSIYRILFDDPEIGFQSVVDFEVSSQKPLQTILLSDKLKNTKFEIDLHHSNDENISGSSTEEQSDSDECTDNEGSDGENIQFPSHLLYRIVRVSCLLCAKRDLIVRLRNMHDRAEYEKSKCIKSGIVFCEEYAQLIQTLAVINERLGIFIEDINIICRTIVSEDQMPVFNDARAICERSEQQAKELIQKTNVNIC</sequence>